<evidence type="ECO:0000313" key="7">
    <source>
        <dbReference type="Proteomes" id="UP001524547"/>
    </source>
</evidence>
<dbReference type="RefSeq" id="WP_422918873.1">
    <property type="nucleotide sequence ID" value="NZ_JAMZEJ010000003.1"/>
</dbReference>
<comment type="subcellular location">
    <subcellularLocation>
        <location evidence="1">Membrane</location>
        <topology evidence="1">Multi-pass membrane protein</topology>
    </subcellularLocation>
</comment>
<proteinExistence type="predicted"/>
<feature type="transmembrane region" description="Helical" evidence="5">
    <location>
        <begin position="33"/>
        <end position="55"/>
    </location>
</feature>
<evidence type="ECO:0000256" key="3">
    <source>
        <dbReference type="ARBA" id="ARBA00022989"/>
    </source>
</evidence>
<evidence type="ECO:0000256" key="1">
    <source>
        <dbReference type="ARBA" id="ARBA00004141"/>
    </source>
</evidence>
<keyword evidence="3 5" id="KW-1133">Transmembrane helix</keyword>
<accession>A0ABT1VUV4</accession>
<evidence type="ECO:0000256" key="5">
    <source>
        <dbReference type="SAM" id="Phobius"/>
    </source>
</evidence>
<evidence type="ECO:0000256" key="4">
    <source>
        <dbReference type="ARBA" id="ARBA00023136"/>
    </source>
</evidence>
<dbReference type="Proteomes" id="UP001524547">
    <property type="component" value="Unassembled WGS sequence"/>
</dbReference>
<sequence>MVPLVLGGASVLALGYAGLDAGNFVVAQFQRSAFLGWLTLLVSVAGFGMILWGIARECRGLLALHRVDRLRADLAGSDAARKIEAARLWLSRVEGGDALRPALDALNDPDAVVPLLSAGTERMLRSGTDALSRRAAIQVVAGMAATPAPSLVVLLVSWRALRLIRQVAALHGLRPGLFGTLGLLRRTAFAAGATAMTEAAVNAAAHAVLSTPILTHLAGEMAGGAVAARRMIVLGRATAAACSPLPPK</sequence>
<protein>
    <submittedName>
        <fullName evidence="6">DUF697 domain-containing protein</fullName>
    </submittedName>
</protein>
<organism evidence="6 7">
    <name type="scientific">Rhizosaccharibacter radicis</name>
    <dbReference type="NCBI Taxonomy" id="2782605"/>
    <lineage>
        <taxon>Bacteria</taxon>
        <taxon>Pseudomonadati</taxon>
        <taxon>Pseudomonadota</taxon>
        <taxon>Alphaproteobacteria</taxon>
        <taxon>Acetobacterales</taxon>
        <taxon>Acetobacteraceae</taxon>
        <taxon>Rhizosaccharibacter</taxon>
    </lineage>
</organism>
<evidence type="ECO:0000313" key="6">
    <source>
        <dbReference type="EMBL" id="MCQ8240123.1"/>
    </source>
</evidence>
<evidence type="ECO:0000256" key="2">
    <source>
        <dbReference type="ARBA" id="ARBA00022692"/>
    </source>
</evidence>
<comment type="caution">
    <text evidence="6">The sequence shown here is derived from an EMBL/GenBank/DDBJ whole genome shotgun (WGS) entry which is preliminary data.</text>
</comment>
<reference evidence="6 7" key="1">
    <citation type="submission" date="2022-06" db="EMBL/GenBank/DDBJ databases">
        <title>Rhizosaccharibacter gen. nov. sp. nov. KSS12, endophytic bacteria isolated from sugarcane.</title>
        <authorList>
            <person name="Pitiwittayakul N."/>
        </authorList>
    </citation>
    <scope>NUCLEOTIDE SEQUENCE [LARGE SCALE GENOMIC DNA]</scope>
    <source>
        <strain evidence="6 7">KSS12</strain>
    </source>
</reference>
<dbReference type="InterPro" id="IPR021147">
    <property type="entry name" value="DUF697"/>
</dbReference>
<dbReference type="Pfam" id="PF05128">
    <property type="entry name" value="DUF697"/>
    <property type="match status" value="1"/>
</dbReference>
<keyword evidence="4 5" id="KW-0472">Membrane</keyword>
<gene>
    <name evidence="6" type="ORF">NFI88_04620</name>
</gene>
<keyword evidence="2 5" id="KW-0812">Transmembrane</keyword>
<dbReference type="EMBL" id="JAMZEJ010000003">
    <property type="protein sequence ID" value="MCQ8240123.1"/>
    <property type="molecule type" value="Genomic_DNA"/>
</dbReference>
<name>A0ABT1VUV4_9PROT</name>
<feature type="transmembrane region" description="Helical" evidence="5">
    <location>
        <begin position="135"/>
        <end position="158"/>
    </location>
</feature>
<keyword evidence="7" id="KW-1185">Reference proteome</keyword>